<sequence length="59" mass="6386">MQDLEHGAECGSVPADEQADVLVYIGDMAQSLAQMAQQVGHHTLSEHLYHAAQKARANL</sequence>
<name>A0ABT5HHE1_9CAUL</name>
<evidence type="ECO:0000313" key="1">
    <source>
        <dbReference type="EMBL" id="MDC7675666.1"/>
    </source>
</evidence>
<gene>
    <name evidence="1" type="ORF">PQU98_05980</name>
</gene>
<comment type="caution">
    <text evidence="1">The sequence shown here is derived from an EMBL/GenBank/DDBJ whole genome shotgun (WGS) entry which is preliminary data.</text>
</comment>
<accession>A0ABT5HHE1</accession>
<keyword evidence="2" id="KW-1185">Reference proteome</keyword>
<dbReference type="Proteomes" id="UP001218579">
    <property type="component" value="Unassembled WGS sequence"/>
</dbReference>
<proteinExistence type="predicted"/>
<organism evidence="1 2">
    <name type="scientific">Asticcacaulis machinosus</name>
    <dbReference type="NCBI Taxonomy" id="2984211"/>
    <lineage>
        <taxon>Bacteria</taxon>
        <taxon>Pseudomonadati</taxon>
        <taxon>Pseudomonadota</taxon>
        <taxon>Alphaproteobacteria</taxon>
        <taxon>Caulobacterales</taxon>
        <taxon>Caulobacteraceae</taxon>
        <taxon>Asticcacaulis</taxon>
    </lineage>
</organism>
<dbReference type="EMBL" id="JAQQKV010000001">
    <property type="protein sequence ID" value="MDC7675666.1"/>
    <property type="molecule type" value="Genomic_DNA"/>
</dbReference>
<protein>
    <submittedName>
        <fullName evidence="1">Uncharacterized protein</fullName>
    </submittedName>
</protein>
<reference evidence="1 2" key="1">
    <citation type="submission" date="2023-01" db="EMBL/GenBank/DDBJ databases">
        <title>Novel species of the genus Asticcacaulis isolated from rivers.</title>
        <authorList>
            <person name="Lu H."/>
        </authorList>
    </citation>
    <scope>NUCLEOTIDE SEQUENCE [LARGE SCALE GENOMIC DNA]</scope>
    <source>
        <strain evidence="1 2">LKC15W</strain>
    </source>
</reference>
<dbReference type="RefSeq" id="WP_272743993.1">
    <property type="nucleotide sequence ID" value="NZ_JAQQKV010000001.1"/>
</dbReference>
<evidence type="ECO:0000313" key="2">
    <source>
        <dbReference type="Proteomes" id="UP001218579"/>
    </source>
</evidence>